<dbReference type="AlphaFoldDB" id="A0A225W0G7"/>
<evidence type="ECO:0000313" key="1">
    <source>
        <dbReference type="EMBL" id="OWZ11196.1"/>
    </source>
</evidence>
<organism evidence="1 2">
    <name type="scientific">Phytophthora megakarya</name>
    <dbReference type="NCBI Taxonomy" id="4795"/>
    <lineage>
        <taxon>Eukaryota</taxon>
        <taxon>Sar</taxon>
        <taxon>Stramenopiles</taxon>
        <taxon>Oomycota</taxon>
        <taxon>Peronosporomycetes</taxon>
        <taxon>Peronosporales</taxon>
        <taxon>Peronosporaceae</taxon>
        <taxon>Phytophthora</taxon>
    </lineage>
</organism>
<sequence length="127" mass="14022">MLQFKAPEKEDSLLDCSVSFTHGERTSCDATSSRSVAEHDKGKVLLDNGRSISRGGAKLIVEHNISTVLNADQSAVFYEYLPTKTINTTGERTVWVKCSENDKERTTVMLLADGHGKKYSPVILFKA</sequence>
<evidence type="ECO:0000313" key="2">
    <source>
        <dbReference type="Proteomes" id="UP000198211"/>
    </source>
</evidence>
<dbReference type="EMBL" id="NBNE01002196">
    <property type="protein sequence ID" value="OWZ11196.1"/>
    <property type="molecule type" value="Genomic_DNA"/>
</dbReference>
<dbReference type="OrthoDB" id="96086at2759"/>
<accession>A0A225W0G7</accession>
<gene>
    <name evidence="1" type="ORF">PHMEG_00015822</name>
</gene>
<reference evidence="2" key="1">
    <citation type="submission" date="2017-03" db="EMBL/GenBank/DDBJ databases">
        <title>Phytopthora megakarya and P. palmivora, two closely related causual agents of cacao black pod achieved similar genome size and gene model numbers by different mechanisms.</title>
        <authorList>
            <person name="Ali S."/>
            <person name="Shao J."/>
            <person name="Larry D.J."/>
            <person name="Kronmiller B."/>
            <person name="Shen D."/>
            <person name="Strem M.D."/>
            <person name="Melnick R.L."/>
            <person name="Guiltinan M.J."/>
            <person name="Tyler B.M."/>
            <person name="Meinhardt L.W."/>
            <person name="Bailey B.A."/>
        </authorList>
    </citation>
    <scope>NUCLEOTIDE SEQUENCE [LARGE SCALE GENOMIC DNA]</scope>
    <source>
        <strain evidence="2">zdho120</strain>
    </source>
</reference>
<keyword evidence="2" id="KW-1185">Reference proteome</keyword>
<comment type="caution">
    <text evidence="1">The sequence shown here is derived from an EMBL/GenBank/DDBJ whole genome shotgun (WGS) entry which is preliminary data.</text>
</comment>
<name>A0A225W0G7_9STRA</name>
<proteinExistence type="predicted"/>
<protein>
    <submittedName>
        <fullName evidence="1">Uncharacterized protein</fullName>
    </submittedName>
</protein>
<dbReference type="Proteomes" id="UP000198211">
    <property type="component" value="Unassembled WGS sequence"/>
</dbReference>